<dbReference type="PANTHER" id="PTHR32438:SF5">
    <property type="entry name" value="4-ALPHA-GLUCANOTRANSFERASE DPE1, CHLOROPLASTIC_AMYLOPLASTIC"/>
    <property type="match status" value="1"/>
</dbReference>
<dbReference type="SUPFAM" id="SSF51445">
    <property type="entry name" value="(Trans)glycosidases"/>
    <property type="match status" value="1"/>
</dbReference>
<comment type="caution">
    <text evidence="9">The sequence shown here is derived from an EMBL/GenBank/DDBJ whole genome shotgun (WGS) entry which is preliminary data.</text>
</comment>
<accession>X0VUP4</accession>
<dbReference type="Gene3D" id="3.20.20.80">
    <property type="entry name" value="Glycosidases"/>
    <property type="match status" value="1"/>
</dbReference>
<feature type="non-terminal residue" evidence="9">
    <location>
        <position position="260"/>
    </location>
</feature>
<evidence type="ECO:0000256" key="6">
    <source>
        <dbReference type="ARBA" id="ARBA00023277"/>
    </source>
</evidence>
<proteinExistence type="inferred from homology"/>
<dbReference type="NCBIfam" id="TIGR00217">
    <property type="entry name" value="malQ"/>
    <property type="match status" value="1"/>
</dbReference>
<dbReference type="GO" id="GO:0004134">
    <property type="term" value="F:4-alpha-glucanotransferase activity"/>
    <property type="evidence" value="ECO:0007669"/>
    <property type="project" value="UniProtKB-EC"/>
</dbReference>
<name>X0VUP4_9ZZZZ</name>
<reference evidence="9" key="1">
    <citation type="journal article" date="2014" name="Front. Microbiol.">
        <title>High frequency of phylogenetically diverse reductive dehalogenase-homologous genes in deep subseafloor sedimentary metagenomes.</title>
        <authorList>
            <person name="Kawai M."/>
            <person name="Futagami T."/>
            <person name="Toyoda A."/>
            <person name="Takaki Y."/>
            <person name="Nishi S."/>
            <person name="Hori S."/>
            <person name="Arai W."/>
            <person name="Tsubouchi T."/>
            <person name="Morono Y."/>
            <person name="Uchiyama I."/>
            <person name="Ito T."/>
            <person name="Fujiyama A."/>
            <person name="Inagaki F."/>
            <person name="Takami H."/>
        </authorList>
    </citation>
    <scope>NUCLEOTIDE SEQUENCE</scope>
    <source>
        <strain evidence="9">Expedition CK06-06</strain>
    </source>
</reference>
<evidence type="ECO:0000313" key="9">
    <source>
        <dbReference type="EMBL" id="GAG21965.1"/>
    </source>
</evidence>
<dbReference type="GO" id="GO:0005975">
    <property type="term" value="P:carbohydrate metabolic process"/>
    <property type="evidence" value="ECO:0007669"/>
    <property type="project" value="InterPro"/>
</dbReference>
<gene>
    <name evidence="9" type="ORF">S01H1_51285</name>
</gene>
<evidence type="ECO:0000256" key="2">
    <source>
        <dbReference type="ARBA" id="ARBA00005684"/>
    </source>
</evidence>
<evidence type="ECO:0000256" key="5">
    <source>
        <dbReference type="ARBA" id="ARBA00022679"/>
    </source>
</evidence>
<dbReference type="InterPro" id="IPR017853">
    <property type="entry name" value="GH"/>
</dbReference>
<dbReference type="EMBL" id="BARS01033093">
    <property type="protein sequence ID" value="GAG21965.1"/>
    <property type="molecule type" value="Genomic_DNA"/>
</dbReference>
<evidence type="ECO:0000256" key="4">
    <source>
        <dbReference type="ARBA" id="ARBA00022676"/>
    </source>
</evidence>
<evidence type="ECO:0000256" key="8">
    <source>
        <dbReference type="ARBA" id="ARBA00031501"/>
    </source>
</evidence>
<comment type="catalytic activity">
    <reaction evidence="1">
        <text>Transfers a segment of a (1-&gt;4)-alpha-D-glucan to a new position in an acceptor, which may be glucose or a (1-&gt;4)-alpha-D-glucan.</text>
        <dbReference type="EC" id="2.4.1.25"/>
    </reaction>
</comment>
<feature type="non-terminal residue" evidence="9">
    <location>
        <position position="1"/>
    </location>
</feature>
<dbReference type="EC" id="2.4.1.25" evidence="3"/>
<evidence type="ECO:0000256" key="7">
    <source>
        <dbReference type="ARBA" id="ARBA00031423"/>
    </source>
</evidence>
<dbReference type="InterPro" id="IPR003385">
    <property type="entry name" value="Glyco_hydro_77"/>
</dbReference>
<evidence type="ECO:0000256" key="3">
    <source>
        <dbReference type="ARBA" id="ARBA00012560"/>
    </source>
</evidence>
<keyword evidence="6" id="KW-0119">Carbohydrate metabolism</keyword>
<dbReference type="Pfam" id="PF02446">
    <property type="entry name" value="Glyco_hydro_77"/>
    <property type="match status" value="1"/>
</dbReference>
<comment type="similarity">
    <text evidence="2">Belongs to the disproportionating enzyme family.</text>
</comment>
<organism evidence="9">
    <name type="scientific">marine sediment metagenome</name>
    <dbReference type="NCBI Taxonomy" id="412755"/>
    <lineage>
        <taxon>unclassified sequences</taxon>
        <taxon>metagenomes</taxon>
        <taxon>ecological metagenomes</taxon>
    </lineage>
</organism>
<keyword evidence="4" id="KW-0328">Glycosyltransferase</keyword>
<evidence type="ECO:0000256" key="1">
    <source>
        <dbReference type="ARBA" id="ARBA00000439"/>
    </source>
</evidence>
<dbReference type="AlphaFoldDB" id="X0VUP4"/>
<sequence length="260" mass="30471">QWFSLKEYCNQRDIQIFGDMPIYVDYDSVDVWTAPEMFKLDESKQPLFVAGVPPDYFSETGQLWGNPLYRWDALKEKRYDWWMKRIKHNLQLFNMVRIDHFRGLIAYWEVPAGENTAIHGKWVEAPAEDFFKVLLEQFPDSPIIAEDLGIITPDVREHMERFGFPGMKVLLFAFGDDAKNPYLPHNHVQNCVLYTGTHDNNTVRGWFDNEATPAIKKRLFRYLGREVPTEEINWELIRLAMMSVANMAIFPMQDVLGLGE</sequence>
<keyword evidence="5" id="KW-0808">Transferase</keyword>
<dbReference type="PANTHER" id="PTHR32438">
    <property type="entry name" value="4-ALPHA-GLUCANOTRANSFERASE DPE1, CHLOROPLASTIC/AMYLOPLASTIC"/>
    <property type="match status" value="1"/>
</dbReference>
<protein>
    <recommendedName>
        <fullName evidence="3">4-alpha-glucanotransferase</fullName>
        <ecNumber evidence="3">2.4.1.25</ecNumber>
    </recommendedName>
    <alternativeName>
        <fullName evidence="7">Amylomaltase</fullName>
    </alternativeName>
    <alternativeName>
        <fullName evidence="8">Disproportionating enzyme</fullName>
    </alternativeName>
</protein>